<evidence type="ECO:0000259" key="7">
    <source>
        <dbReference type="PROSITE" id="PS50850"/>
    </source>
</evidence>
<feature type="transmembrane region" description="Helical" evidence="6">
    <location>
        <begin position="315"/>
        <end position="333"/>
    </location>
</feature>
<evidence type="ECO:0000256" key="4">
    <source>
        <dbReference type="ARBA" id="ARBA00022989"/>
    </source>
</evidence>
<evidence type="ECO:0000256" key="5">
    <source>
        <dbReference type="ARBA" id="ARBA00023136"/>
    </source>
</evidence>
<evidence type="ECO:0000256" key="1">
    <source>
        <dbReference type="ARBA" id="ARBA00004651"/>
    </source>
</evidence>
<dbReference type="PANTHER" id="PTHR43129">
    <property type="entry name" value="FOSMIDOMYCIN RESISTANCE PROTEIN"/>
    <property type="match status" value="1"/>
</dbReference>
<dbReference type="Gene3D" id="1.20.1250.20">
    <property type="entry name" value="MFS general substrate transporter like domains"/>
    <property type="match status" value="2"/>
</dbReference>
<dbReference type="InterPro" id="IPR036259">
    <property type="entry name" value="MFS_trans_sf"/>
</dbReference>
<keyword evidence="2" id="KW-0813">Transport</keyword>
<feature type="transmembrane region" description="Helical" evidence="6">
    <location>
        <begin position="41"/>
        <end position="63"/>
    </location>
</feature>
<evidence type="ECO:0000256" key="2">
    <source>
        <dbReference type="ARBA" id="ARBA00022448"/>
    </source>
</evidence>
<comment type="caution">
    <text evidence="8">The sequence shown here is derived from an EMBL/GenBank/DDBJ whole genome shotgun (WGS) entry which is preliminary data.</text>
</comment>
<dbReference type="Pfam" id="PF07690">
    <property type="entry name" value="MFS_1"/>
    <property type="match status" value="1"/>
</dbReference>
<keyword evidence="3 6" id="KW-0812">Transmembrane</keyword>
<dbReference type="CDD" id="cd17478">
    <property type="entry name" value="MFS_FsR"/>
    <property type="match status" value="1"/>
</dbReference>
<organism evidence="8 9">
    <name type="scientific">Bacillus yapensis</name>
    <dbReference type="NCBI Taxonomy" id="2492960"/>
    <lineage>
        <taxon>Bacteria</taxon>
        <taxon>Bacillati</taxon>
        <taxon>Bacillota</taxon>
        <taxon>Bacilli</taxon>
        <taxon>Bacillales</taxon>
        <taxon>Bacillaceae</taxon>
        <taxon>Bacillus</taxon>
    </lineage>
</organism>
<keyword evidence="9" id="KW-1185">Reference proteome</keyword>
<proteinExistence type="predicted"/>
<reference evidence="8 9" key="1">
    <citation type="submission" date="2018-12" db="EMBL/GenBank/DDBJ databases">
        <title>Bacillus yapensis draft genome sequence.</title>
        <authorList>
            <person name="Yu L."/>
            <person name="Xu X."/>
            <person name="Tang X."/>
        </authorList>
    </citation>
    <scope>NUCLEOTIDE SEQUENCE [LARGE SCALE GENOMIC DNA]</scope>
    <source>
        <strain evidence="8 9">XXST-01</strain>
    </source>
</reference>
<feature type="domain" description="Major facilitator superfamily (MFS) profile" evidence="7">
    <location>
        <begin position="41"/>
        <end position="425"/>
    </location>
</feature>
<dbReference type="GO" id="GO:0022857">
    <property type="term" value="F:transmembrane transporter activity"/>
    <property type="evidence" value="ECO:0007669"/>
    <property type="project" value="InterPro"/>
</dbReference>
<gene>
    <name evidence="8" type="ORF">EKG37_09255</name>
</gene>
<accession>A0A431WA56</accession>
<feature type="transmembrane region" description="Helical" evidence="6">
    <location>
        <begin position="399"/>
        <end position="419"/>
    </location>
</feature>
<feature type="transmembrane region" description="Helical" evidence="6">
    <location>
        <begin position="245"/>
        <end position="265"/>
    </location>
</feature>
<keyword evidence="5 6" id="KW-0472">Membrane</keyword>
<dbReference type="InterPro" id="IPR020846">
    <property type="entry name" value="MFS_dom"/>
</dbReference>
<feature type="transmembrane region" description="Helical" evidence="6">
    <location>
        <begin position="285"/>
        <end position="303"/>
    </location>
</feature>
<feature type="transmembrane region" description="Helical" evidence="6">
    <location>
        <begin position="372"/>
        <end position="393"/>
    </location>
</feature>
<dbReference type="InterPro" id="IPR011701">
    <property type="entry name" value="MFS"/>
</dbReference>
<dbReference type="AlphaFoldDB" id="A0A431WA56"/>
<keyword evidence="4 6" id="KW-1133">Transmembrane helix</keyword>
<dbReference type="OrthoDB" id="9770492at2"/>
<dbReference type="GO" id="GO:0005886">
    <property type="term" value="C:plasma membrane"/>
    <property type="evidence" value="ECO:0007669"/>
    <property type="project" value="UniProtKB-SubCell"/>
</dbReference>
<evidence type="ECO:0000256" key="3">
    <source>
        <dbReference type="ARBA" id="ARBA00022692"/>
    </source>
</evidence>
<feature type="transmembrane region" description="Helical" evidence="6">
    <location>
        <begin position="194"/>
        <end position="216"/>
    </location>
</feature>
<dbReference type="EMBL" id="RXNT01000006">
    <property type="protein sequence ID" value="RTR32341.1"/>
    <property type="molecule type" value="Genomic_DNA"/>
</dbReference>
<dbReference type="Proteomes" id="UP000271374">
    <property type="component" value="Unassembled WGS sequence"/>
</dbReference>
<evidence type="ECO:0000313" key="8">
    <source>
        <dbReference type="EMBL" id="RTR32341.1"/>
    </source>
</evidence>
<feature type="transmembrane region" description="Helical" evidence="6">
    <location>
        <begin position="69"/>
        <end position="91"/>
    </location>
</feature>
<dbReference type="SUPFAM" id="SSF103473">
    <property type="entry name" value="MFS general substrate transporter"/>
    <property type="match status" value="1"/>
</dbReference>
<dbReference type="PANTHER" id="PTHR43129:SF1">
    <property type="entry name" value="FOSMIDOMYCIN RESISTANCE PROTEIN"/>
    <property type="match status" value="1"/>
</dbReference>
<dbReference type="PROSITE" id="PS50850">
    <property type="entry name" value="MFS"/>
    <property type="match status" value="1"/>
</dbReference>
<feature type="transmembrane region" description="Helical" evidence="6">
    <location>
        <begin position="339"/>
        <end position="360"/>
    </location>
</feature>
<comment type="subcellular location">
    <subcellularLocation>
        <location evidence="1">Cell membrane</location>
        <topology evidence="1">Multi-pass membrane protein</topology>
    </subcellularLocation>
</comment>
<name>A0A431WA56_9BACI</name>
<feature type="transmembrane region" description="Helical" evidence="6">
    <location>
        <begin position="103"/>
        <end position="122"/>
    </location>
</feature>
<protein>
    <submittedName>
        <fullName evidence="8">MFS transporter</fullName>
    </submittedName>
</protein>
<evidence type="ECO:0000313" key="9">
    <source>
        <dbReference type="Proteomes" id="UP000271374"/>
    </source>
</evidence>
<feature type="transmembrane region" description="Helical" evidence="6">
    <location>
        <begin position="128"/>
        <end position="146"/>
    </location>
</feature>
<sequence length="430" mass="46551">MSRKFHVIYQYQLLKEGYSLSQAALTSQPFKKGFENTNYKILVIIGICHLLNDSLQAVVPAMFPILEDSMGLTFTQLGIIAFSLNMVASVMQPFVGVVTDKKPMPYALPIGLTSTLIGVFGLAFAPSFIWIVLSVLFIGLGSAVFHPEGSRVAHMAAGTRRGLAQSIYQVGGNTGQALAPLITALILVPLGQKGAAWFIIVAAMAVFLLVYIASWYTQKLQIDVERVKRKGQSTVSTENPFTRKIVVYLVLLLFLIFARSWYVSGITNYYAFFAIESYHFSIEKAQGFLFAFLVAGAIGTFFGGPLADRFGKRNVIFFSLIGTAPFSILMPFVSPTVAFIILTVTGFILMSSFSVTVVYAQELVPGKIGLMSGLTVGLAFGMGAIGSIVLGYLADHIGIILTIILTGFLPLLGVLTLLLPNDTAKKEMGS</sequence>
<evidence type="ECO:0000256" key="6">
    <source>
        <dbReference type="SAM" id="Phobius"/>
    </source>
</evidence>
<feature type="transmembrane region" description="Helical" evidence="6">
    <location>
        <begin position="167"/>
        <end position="188"/>
    </location>
</feature>